<keyword evidence="3" id="KW-1185">Reference proteome</keyword>
<dbReference type="GeneID" id="17297463"/>
<proteinExistence type="predicted"/>
<dbReference type="Proteomes" id="UP000011087">
    <property type="component" value="Unassembled WGS sequence"/>
</dbReference>
<dbReference type="EMBL" id="JH993028">
    <property type="protein sequence ID" value="EKX40824.1"/>
    <property type="molecule type" value="Genomic_DNA"/>
</dbReference>
<dbReference type="KEGG" id="gtt:GUITHDRAFT_113090"/>
<dbReference type="PaxDb" id="55529-EKX40824"/>
<dbReference type="HOGENOM" id="CLU_2611105_0_0_1"/>
<dbReference type="EnsemblProtists" id="EKX40824">
    <property type="protein sequence ID" value="EKX40824"/>
    <property type="gene ID" value="GUITHDRAFT_113090"/>
</dbReference>
<reference evidence="2" key="3">
    <citation type="submission" date="2016-03" db="UniProtKB">
        <authorList>
            <consortium name="EnsemblProtists"/>
        </authorList>
    </citation>
    <scope>IDENTIFICATION</scope>
</reference>
<dbReference type="AlphaFoldDB" id="L1IY73"/>
<evidence type="ECO:0000313" key="1">
    <source>
        <dbReference type="EMBL" id="EKX40824.1"/>
    </source>
</evidence>
<name>L1IY73_GUITC</name>
<dbReference type="RefSeq" id="XP_005827804.1">
    <property type="nucleotide sequence ID" value="XM_005827747.1"/>
</dbReference>
<evidence type="ECO:0000313" key="3">
    <source>
        <dbReference type="Proteomes" id="UP000011087"/>
    </source>
</evidence>
<accession>L1IY73</accession>
<protein>
    <submittedName>
        <fullName evidence="1 2">Uncharacterized protein</fullName>
    </submittedName>
</protein>
<gene>
    <name evidence="1" type="ORF">GUITHDRAFT_113090</name>
</gene>
<reference evidence="1 3" key="1">
    <citation type="journal article" date="2012" name="Nature">
        <title>Algal genomes reveal evolutionary mosaicism and the fate of nucleomorphs.</title>
        <authorList>
            <consortium name="DOE Joint Genome Institute"/>
            <person name="Curtis B.A."/>
            <person name="Tanifuji G."/>
            <person name="Burki F."/>
            <person name="Gruber A."/>
            <person name="Irimia M."/>
            <person name="Maruyama S."/>
            <person name="Arias M.C."/>
            <person name="Ball S.G."/>
            <person name="Gile G.H."/>
            <person name="Hirakawa Y."/>
            <person name="Hopkins J.F."/>
            <person name="Kuo A."/>
            <person name="Rensing S.A."/>
            <person name="Schmutz J."/>
            <person name="Symeonidi A."/>
            <person name="Elias M."/>
            <person name="Eveleigh R.J."/>
            <person name="Herman E.K."/>
            <person name="Klute M.J."/>
            <person name="Nakayama T."/>
            <person name="Obornik M."/>
            <person name="Reyes-Prieto A."/>
            <person name="Armbrust E.V."/>
            <person name="Aves S.J."/>
            <person name="Beiko R.G."/>
            <person name="Coutinho P."/>
            <person name="Dacks J.B."/>
            <person name="Durnford D.G."/>
            <person name="Fast N.M."/>
            <person name="Green B.R."/>
            <person name="Grisdale C.J."/>
            <person name="Hempel F."/>
            <person name="Henrissat B."/>
            <person name="Hoppner M.P."/>
            <person name="Ishida K."/>
            <person name="Kim E."/>
            <person name="Koreny L."/>
            <person name="Kroth P.G."/>
            <person name="Liu Y."/>
            <person name="Malik S.B."/>
            <person name="Maier U.G."/>
            <person name="McRose D."/>
            <person name="Mock T."/>
            <person name="Neilson J.A."/>
            <person name="Onodera N.T."/>
            <person name="Poole A.M."/>
            <person name="Pritham E.J."/>
            <person name="Richards T.A."/>
            <person name="Rocap G."/>
            <person name="Roy S.W."/>
            <person name="Sarai C."/>
            <person name="Schaack S."/>
            <person name="Shirato S."/>
            <person name="Slamovits C.H."/>
            <person name="Spencer D.F."/>
            <person name="Suzuki S."/>
            <person name="Worden A.Z."/>
            <person name="Zauner S."/>
            <person name="Barry K."/>
            <person name="Bell C."/>
            <person name="Bharti A.K."/>
            <person name="Crow J.A."/>
            <person name="Grimwood J."/>
            <person name="Kramer R."/>
            <person name="Lindquist E."/>
            <person name="Lucas S."/>
            <person name="Salamov A."/>
            <person name="McFadden G.I."/>
            <person name="Lane C.E."/>
            <person name="Keeling P.J."/>
            <person name="Gray M.W."/>
            <person name="Grigoriev I.V."/>
            <person name="Archibald J.M."/>
        </authorList>
    </citation>
    <scope>NUCLEOTIDE SEQUENCE</scope>
    <source>
        <strain evidence="1 3">CCMP2712</strain>
    </source>
</reference>
<sequence>MRICTLEYMNLWSFKQIYTAVDNILKRKILFSQQIAGFARFGAAAGCALLWFTHPHGVNFIQGAVNDMVNPPPPKIQEE</sequence>
<reference evidence="3" key="2">
    <citation type="submission" date="2012-11" db="EMBL/GenBank/DDBJ databases">
        <authorList>
            <person name="Kuo A."/>
            <person name="Curtis B.A."/>
            <person name="Tanifuji G."/>
            <person name="Burki F."/>
            <person name="Gruber A."/>
            <person name="Irimia M."/>
            <person name="Maruyama S."/>
            <person name="Arias M.C."/>
            <person name="Ball S.G."/>
            <person name="Gile G.H."/>
            <person name="Hirakawa Y."/>
            <person name="Hopkins J.F."/>
            <person name="Rensing S.A."/>
            <person name="Schmutz J."/>
            <person name="Symeonidi A."/>
            <person name="Elias M."/>
            <person name="Eveleigh R.J."/>
            <person name="Herman E.K."/>
            <person name="Klute M.J."/>
            <person name="Nakayama T."/>
            <person name="Obornik M."/>
            <person name="Reyes-Prieto A."/>
            <person name="Armbrust E.V."/>
            <person name="Aves S.J."/>
            <person name="Beiko R.G."/>
            <person name="Coutinho P."/>
            <person name="Dacks J.B."/>
            <person name="Durnford D.G."/>
            <person name="Fast N.M."/>
            <person name="Green B.R."/>
            <person name="Grisdale C."/>
            <person name="Hempe F."/>
            <person name="Henrissat B."/>
            <person name="Hoppner M.P."/>
            <person name="Ishida K.-I."/>
            <person name="Kim E."/>
            <person name="Koreny L."/>
            <person name="Kroth P.G."/>
            <person name="Liu Y."/>
            <person name="Malik S.-B."/>
            <person name="Maier U.G."/>
            <person name="McRose D."/>
            <person name="Mock T."/>
            <person name="Neilson J.A."/>
            <person name="Onodera N.T."/>
            <person name="Poole A.M."/>
            <person name="Pritham E.J."/>
            <person name="Richards T.A."/>
            <person name="Rocap G."/>
            <person name="Roy S.W."/>
            <person name="Sarai C."/>
            <person name="Schaack S."/>
            <person name="Shirato S."/>
            <person name="Slamovits C.H."/>
            <person name="Spencer D.F."/>
            <person name="Suzuki S."/>
            <person name="Worden A.Z."/>
            <person name="Zauner S."/>
            <person name="Barry K."/>
            <person name="Bell C."/>
            <person name="Bharti A.K."/>
            <person name="Crow J.A."/>
            <person name="Grimwood J."/>
            <person name="Kramer R."/>
            <person name="Lindquist E."/>
            <person name="Lucas S."/>
            <person name="Salamov A."/>
            <person name="McFadden G.I."/>
            <person name="Lane C.E."/>
            <person name="Keeling P.J."/>
            <person name="Gray M.W."/>
            <person name="Grigoriev I.V."/>
            <person name="Archibald J.M."/>
        </authorList>
    </citation>
    <scope>NUCLEOTIDE SEQUENCE</scope>
    <source>
        <strain evidence="3">CCMP2712</strain>
    </source>
</reference>
<evidence type="ECO:0000313" key="2">
    <source>
        <dbReference type="EnsemblProtists" id="EKX40824"/>
    </source>
</evidence>
<organism evidence="1">
    <name type="scientific">Guillardia theta (strain CCMP2712)</name>
    <name type="common">Cryptophyte</name>
    <dbReference type="NCBI Taxonomy" id="905079"/>
    <lineage>
        <taxon>Eukaryota</taxon>
        <taxon>Cryptophyceae</taxon>
        <taxon>Pyrenomonadales</taxon>
        <taxon>Geminigeraceae</taxon>
        <taxon>Guillardia</taxon>
    </lineage>
</organism>